<evidence type="ECO:0000313" key="1">
    <source>
        <dbReference type="EMBL" id="SCG17518.1"/>
    </source>
</evidence>
<dbReference type="Proteomes" id="UP000198251">
    <property type="component" value="Chromosome I"/>
</dbReference>
<accession>A0A1C5GCR4</accession>
<proteinExistence type="predicted"/>
<name>A0A1C5GCR4_MICEH</name>
<keyword evidence="2" id="KW-1185">Reference proteome</keyword>
<evidence type="ECO:0000313" key="2">
    <source>
        <dbReference type="Proteomes" id="UP000198251"/>
    </source>
</evidence>
<sequence length="166" mass="18245">MNVAWYIWLWSDGSALQLQQPIVSTTRCDRPIEAVTAVTGGFEVRAFLFQSDQDNCGGGGVVPISYVAGVRDGWPVRVRPTYGPLATCDPQSLIVPLRPGGVVQLRVDTDDRAPIVEPAQKYDSLLVSELAVSPYLPEEQRGDWVLARAARGKELICGYVRMDQIL</sequence>
<dbReference type="EMBL" id="LT607733">
    <property type="protein sequence ID" value="SCG17518.1"/>
    <property type="molecule type" value="Genomic_DNA"/>
</dbReference>
<dbReference type="AlphaFoldDB" id="A0A1C5GCR4"/>
<gene>
    <name evidence="1" type="ORF">GA0070610_3830</name>
</gene>
<protein>
    <submittedName>
        <fullName evidence="1">Uncharacterized protein</fullName>
    </submittedName>
</protein>
<organism evidence="1 2">
    <name type="scientific">Micromonospora echinofusca</name>
    <dbReference type="NCBI Taxonomy" id="47858"/>
    <lineage>
        <taxon>Bacteria</taxon>
        <taxon>Bacillati</taxon>
        <taxon>Actinomycetota</taxon>
        <taxon>Actinomycetes</taxon>
        <taxon>Micromonosporales</taxon>
        <taxon>Micromonosporaceae</taxon>
        <taxon>Micromonospora</taxon>
    </lineage>
</organism>
<reference evidence="1 2" key="1">
    <citation type="submission" date="2016-06" db="EMBL/GenBank/DDBJ databases">
        <authorList>
            <person name="Kjaerup R.B."/>
            <person name="Dalgaard T.S."/>
            <person name="Juul-Madsen H.R."/>
        </authorList>
    </citation>
    <scope>NUCLEOTIDE SEQUENCE [LARGE SCALE GENOMIC DNA]</scope>
    <source>
        <strain evidence="1 2">DSM 43913</strain>
    </source>
</reference>